<name>A0ACC2FIV0_DALPE</name>
<dbReference type="EMBL" id="CM055754">
    <property type="protein sequence ID" value="KAJ7991294.1"/>
    <property type="molecule type" value="Genomic_DNA"/>
</dbReference>
<organism evidence="1 2">
    <name type="scientific">Dallia pectoralis</name>
    <name type="common">Alaska blackfish</name>
    <dbReference type="NCBI Taxonomy" id="75939"/>
    <lineage>
        <taxon>Eukaryota</taxon>
        <taxon>Metazoa</taxon>
        <taxon>Chordata</taxon>
        <taxon>Craniata</taxon>
        <taxon>Vertebrata</taxon>
        <taxon>Euteleostomi</taxon>
        <taxon>Actinopterygii</taxon>
        <taxon>Neopterygii</taxon>
        <taxon>Teleostei</taxon>
        <taxon>Protacanthopterygii</taxon>
        <taxon>Esociformes</taxon>
        <taxon>Umbridae</taxon>
        <taxon>Dallia</taxon>
    </lineage>
</organism>
<protein>
    <submittedName>
        <fullName evidence="1">Uncharacterized protein</fullName>
    </submittedName>
</protein>
<comment type="caution">
    <text evidence="1">The sequence shown here is derived from an EMBL/GenBank/DDBJ whole genome shotgun (WGS) entry which is preliminary data.</text>
</comment>
<proteinExistence type="predicted"/>
<keyword evidence="2" id="KW-1185">Reference proteome</keyword>
<dbReference type="Proteomes" id="UP001157502">
    <property type="component" value="Chromosome 27"/>
</dbReference>
<accession>A0ACC2FIV0</accession>
<sequence>MDWAEFRDQMEKMMRLYKLSGAEITYITPARMRLRWASIQTVIDHCKHVEEQQRKVGGEAEQVEWMGVGEETNSETEDPEEGEAGGSVARTGQQAGHVIAVVKRVTFVESALSHGVVDGRGDRHTESLTKPEEE</sequence>
<evidence type="ECO:0000313" key="1">
    <source>
        <dbReference type="EMBL" id="KAJ7991294.1"/>
    </source>
</evidence>
<gene>
    <name evidence="1" type="ORF">DPEC_G00295840</name>
</gene>
<evidence type="ECO:0000313" key="2">
    <source>
        <dbReference type="Proteomes" id="UP001157502"/>
    </source>
</evidence>
<reference evidence="1" key="1">
    <citation type="submission" date="2021-05" db="EMBL/GenBank/DDBJ databases">
        <authorList>
            <person name="Pan Q."/>
            <person name="Jouanno E."/>
            <person name="Zahm M."/>
            <person name="Klopp C."/>
            <person name="Cabau C."/>
            <person name="Louis A."/>
            <person name="Berthelot C."/>
            <person name="Parey E."/>
            <person name="Roest Crollius H."/>
            <person name="Montfort J."/>
            <person name="Robinson-Rechavi M."/>
            <person name="Bouchez O."/>
            <person name="Lampietro C."/>
            <person name="Lopez Roques C."/>
            <person name="Donnadieu C."/>
            <person name="Postlethwait J."/>
            <person name="Bobe J."/>
            <person name="Dillon D."/>
            <person name="Chandos A."/>
            <person name="von Hippel F."/>
            <person name="Guiguen Y."/>
        </authorList>
    </citation>
    <scope>NUCLEOTIDE SEQUENCE</scope>
    <source>
        <strain evidence="1">YG-Jan2019</strain>
    </source>
</reference>